<dbReference type="AlphaFoldDB" id="A0AAE5GNQ2"/>
<reference evidence="5 6" key="1">
    <citation type="submission" date="2019-08" db="EMBL/GenBank/DDBJ databases">
        <title>Draft genome sequencing and comparative genomics of hatchery-associated Vibrios.</title>
        <authorList>
            <person name="Kehlet-Delgado H."/>
            <person name="Mueller R.S."/>
        </authorList>
    </citation>
    <scope>NUCLEOTIDE SEQUENCE [LARGE SCALE GENOMIC DNA]</scope>
    <source>
        <strain evidence="5 6">01-65-5-1</strain>
    </source>
</reference>
<dbReference type="SMART" id="SM00062">
    <property type="entry name" value="PBPb"/>
    <property type="match status" value="1"/>
</dbReference>
<sequence length="245" mass="28451">MVRITGPLIIVLSLLLSFGGLAAPHDNLPHIRVCGDAIDWPPYTYVLNDKARGYDVDILEEVFTKQGLSYDITMTSWSRCLRGAKNGEFDLALSASFNVRRDKDYLYTDWYYAITPHYVYSTERFPDGLVISNVKDLAQYRVCGNHGYNYSDFQLSNITRVGHSVHDCLEQVRQGKCDIYLNWAEILHAIKEMWGIDLITDELVSVAVPEMKPHKFYMLISRKLEQRHELKQYLDQHLRTIRQQE</sequence>
<protein>
    <submittedName>
        <fullName evidence="5">Transporter substrate-binding domain-containing protein</fullName>
    </submittedName>
</protein>
<dbReference type="RefSeq" id="WP_171320739.1">
    <property type="nucleotide sequence ID" value="NZ_VTXO01000001.1"/>
</dbReference>
<dbReference type="Gene3D" id="3.40.190.10">
    <property type="entry name" value="Periplasmic binding protein-like II"/>
    <property type="match status" value="2"/>
</dbReference>
<evidence type="ECO:0000313" key="6">
    <source>
        <dbReference type="Proteomes" id="UP000572722"/>
    </source>
</evidence>
<dbReference type="SUPFAM" id="SSF53850">
    <property type="entry name" value="Periplasmic binding protein-like II"/>
    <property type="match status" value="1"/>
</dbReference>
<dbReference type="PANTHER" id="PTHR35936:SF25">
    <property type="entry name" value="ABC TRANSPORTER SUBSTRATE-BINDING PROTEIN"/>
    <property type="match status" value="1"/>
</dbReference>
<comment type="caution">
    <text evidence="5">The sequence shown here is derived from an EMBL/GenBank/DDBJ whole genome shotgun (WGS) entry which is preliminary data.</text>
</comment>
<comment type="similarity">
    <text evidence="1">Belongs to the bacterial solute-binding protein 3 family.</text>
</comment>
<evidence type="ECO:0000256" key="3">
    <source>
        <dbReference type="SAM" id="SignalP"/>
    </source>
</evidence>
<evidence type="ECO:0000256" key="1">
    <source>
        <dbReference type="ARBA" id="ARBA00010333"/>
    </source>
</evidence>
<evidence type="ECO:0000313" key="5">
    <source>
        <dbReference type="EMBL" id="NOI80092.1"/>
    </source>
</evidence>
<dbReference type="Proteomes" id="UP000572722">
    <property type="component" value="Unassembled WGS sequence"/>
</dbReference>
<dbReference type="Pfam" id="PF00497">
    <property type="entry name" value="SBP_bac_3"/>
    <property type="match status" value="1"/>
</dbReference>
<organism evidence="5 6">
    <name type="scientific">Vibrio tubiashii</name>
    <dbReference type="NCBI Taxonomy" id="29498"/>
    <lineage>
        <taxon>Bacteria</taxon>
        <taxon>Pseudomonadati</taxon>
        <taxon>Pseudomonadota</taxon>
        <taxon>Gammaproteobacteria</taxon>
        <taxon>Vibrionales</taxon>
        <taxon>Vibrionaceae</taxon>
        <taxon>Vibrio</taxon>
        <taxon>Vibrio oreintalis group</taxon>
    </lineage>
</organism>
<feature type="domain" description="Solute-binding protein family 3/N-terminal" evidence="4">
    <location>
        <begin position="30"/>
        <end position="245"/>
    </location>
</feature>
<dbReference type="InterPro" id="IPR001638">
    <property type="entry name" value="Solute-binding_3/MltF_N"/>
</dbReference>
<dbReference type="PANTHER" id="PTHR35936">
    <property type="entry name" value="MEMBRANE-BOUND LYTIC MUREIN TRANSGLYCOSYLASE F"/>
    <property type="match status" value="1"/>
</dbReference>
<feature type="chain" id="PRO_5042283180" evidence="3">
    <location>
        <begin position="23"/>
        <end position="245"/>
    </location>
</feature>
<name>A0AAE5GNQ2_9VIBR</name>
<evidence type="ECO:0000256" key="2">
    <source>
        <dbReference type="ARBA" id="ARBA00022729"/>
    </source>
</evidence>
<evidence type="ECO:0000259" key="4">
    <source>
        <dbReference type="SMART" id="SM00062"/>
    </source>
</evidence>
<keyword evidence="2 3" id="KW-0732">Signal</keyword>
<accession>A0AAE5GNQ2</accession>
<proteinExistence type="inferred from homology"/>
<gene>
    <name evidence="5" type="ORF">F0237_05375</name>
</gene>
<feature type="signal peptide" evidence="3">
    <location>
        <begin position="1"/>
        <end position="22"/>
    </location>
</feature>
<dbReference type="EMBL" id="VTXO01000001">
    <property type="protein sequence ID" value="NOI80092.1"/>
    <property type="molecule type" value="Genomic_DNA"/>
</dbReference>